<feature type="transmembrane region" description="Helical" evidence="1">
    <location>
        <begin position="207"/>
        <end position="226"/>
    </location>
</feature>
<reference evidence="3" key="1">
    <citation type="journal article" date="2019" name="Int. J. Syst. Evol. Microbiol.">
        <title>The Global Catalogue of Microorganisms (GCM) 10K type strain sequencing project: providing services to taxonomists for standard genome sequencing and annotation.</title>
        <authorList>
            <consortium name="The Broad Institute Genomics Platform"/>
            <consortium name="The Broad Institute Genome Sequencing Center for Infectious Disease"/>
            <person name="Wu L."/>
            <person name="Ma J."/>
        </authorList>
    </citation>
    <scope>NUCLEOTIDE SEQUENCE [LARGE SCALE GENOMIC DNA]</scope>
    <source>
        <strain evidence="3">CCUG 54822</strain>
    </source>
</reference>
<gene>
    <name evidence="2" type="ORF">ACFQ4A_03415</name>
</gene>
<feature type="transmembrane region" description="Helical" evidence="1">
    <location>
        <begin position="139"/>
        <end position="163"/>
    </location>
</feature>
<keyword evidence="1" id="KW-0812">Transmembrane</keyword>
<accession>A0ABW3ZQS1</accession>
<keyword evidence="3" id="KW-1185">Reference proteome</keyword>
<organism evidence="2 3">
    <name type="scientific">Lentibacillus salinarum</name>
    <dbReference type="NCBI Taxonomy" id="446820"/>
    <lineage>
        <taxon>Bacteria</taxon>
        <taxon>Bacillati</taxon>
        <taxon>Bacillota</taxon>
        <taxon>Bacilli</taxon>
        <taxon>Bacillales</taxon>
        <taxon>Bacillaceae</taxon>
        <taxon>Lentibacillus</taxon>
    </lineage>
</organism>
<feature type="transmembrane region" description="Helical" evidence="1">
    <location>
        <begin position="175"/>
        <end position="195"/>
    </location>
</feature>
<evidence type="ECO:0000256" key="1">
    <source>
        <dbReference type="SAM" id="Phobius"/>
    </source>
</evidence>
<keyword evidence="1" id="KW-0472">Membrane</keyword>
<keyword evidence="1" id="KW-1133">Transmembrane helix</keyword>
<feature type="transmembrane region" description="Helical" evidence="1">
    <location>
        <begin position="92"/>
        <end position="119"/>
    </location>
</feature>
<name>A0ABW3ZQS1_9BACI</name>
<feature type="transmembrane region" description="Helical" evidence="1">
    <location>
        <begin position="21"/>
        <end position="44"/>
    </location>
</feature>
<feature type="transmembrane region" description="Helical" evidence="1">
    <location>
        <begin position="50"/>
        <end position="71"/>
    </location>
</feature>
<evidence type="ECO:0008006" key="4">
    <source>
        <dbReference type="Google" id="ProtNLM"/>
    </source>
</evidence>
<sequence>MSRQIKGLLYFYGSDLRYSLMVFWMILLAILAVSLAFTYFLAGLNDGDTFFTFSLTGPMYVFCAIVGFLTVKDSMPFAIKMGATRKNLFVSTGIFFLILSFAMAIAATILQALVMALMNTTGIDLFTFLHPAYFVDDTWYTRILIDTSIMFFLMAVLFIIGLLFYKYGLAGGGSFLGALLVISLLGIAQGWLINFAIDVFTGIDLGFFYRLLGMAIVIYGISFVFLRRITTVKVR</sequence>
<protein>
    <recommendedName>
        <fullName evidence="4">ABC transporter permease</fullName>
    </recommendedName>
</protein>
<dbReference type="EMBL" id="JBHTNH010000003">
    <property type="protein sequence ID" value="MFD1360726.1"/>
    <property type="molecule type" value="Genomic_DNA"/>
</dbReference>
<dbReference type="Proteomes" id="UP001597178">
    <property type="component" value="Unassembled WGS sequence"/>
</dbReference>
<dbReference type="RefSeq" id="WP_382397593.1">
    <property type="nucleotide sequence ID" value="NZ_JBHTNH010000003.1"/>
</dbReference>
<comment type="caution">
    <text evidence="2">The sequence shown here is derived from an EMBL/GenBank/DDBJ whole genome shotgun (WGS) entry which is preliminary data.</text>
</comment>
<evidence type="ECO:0000313" key="3">
    <source>
        <dbReference type="Proteomes" id="UP001597178"/>
    </source>
</evidence>
<proteinExistence type="predicted"/>
<evidence type="ECO:0000313" key="2">
    <source>
        <dbReference type="EMBL" id="MFD1360726.1"/>
    </source>
</evidence>